<evidence type="ECO:0000259" key="4">
    <source>
        <dbReference type="PROSITE" id="PS50893"/>
    </source>
</evidence>
<sequence>MIEISNFIKHYGDFQAVRGATFHVPAGSVAALVGPNGAGKTTTIRTMSGILRPTGGTLRIAGFDLQREPLEVKRRVAYVPDDPPLFESLTVFEHLQFVASSYQLIDWKDEAEHWLSLFELQEKRQTLASELSRGMRQKVAIACAYLRRPDVLLLDEPMTGLDPPSIRRLKETIGQQSQRGATVLVSSHLLSLVEDLCDELVLIRRGQVLYCGGLEKARVEYGGPRQSLEEVFFHLTGLPESEEATSTERELE</sequence>
<evidence type="ECO:0000313" key="5">
    <source>
        <dbReference type="EMBL" id="MDM4014292.1"/>
    </source>
</evidence>
<evidence type="ECO:0000256" key="3">
    <source>
        <dbReference type="ARBA" id="ARBA00022840"/>
    </source>
</evidence>
<dbReference type="CDD" id="cd03230">
    <property type="entry name" value="ABC_DR_subfamily_A"/>
    <property type="match status" value="1"/>
</dbReference>
<dbReference type="PROSITE" id="PS50893">
    <property type="entry name" value="ABC_TRANSPORTER_2"/>
    <property type="match status" value="1"/>
</dbReference>
<dbReference type="RefSeq" id="WP_149497263.1">
    <property type="nucleotide sequence ID" value="NZ_CP141221.1"/>
</dbReference>
<proteinExistence type="predicted"/>
<protein>
    <submittedName>
        <fullName evidence="5">ABC transporter ATP-binding protein</fullName>
    </submittedName>
</protein>
<keyword evidence="6" id="KW-1185">Reference proteome</keyword>
<dbReference type="InterPro" id="IPR003593">
    <property type="entry name" value="AAA+_ATPase"/>
</dbReference>
<keyword evidence="1" id="KW-0813">Transport</keyword>
<dbReference type="PANTHER" id="PTHR42939:SF1">
    <property type="entry name" value="ABC TRANSPORTER ATP-BINDING PROTEIN ALBC-RELATED"/>
    <property type="match status" value="1"/>
</dbReference>
<dbReference type="GO" id="GO:0005524">
    <property type="term" value="F:ATP binding"/>
    <property type="evidence" value="ECO:0007669"/>
    <property type="project" value="UniProtKB-KW"/>
</dbReference>
<dbReference type="InterPro" id="IPR027417">
    <property type="entry name" value="P-loop_NTPase"/>
</dbReference>
<keyword evidence="2" id="KW-0547">Nucleotide-binding</keyword>
<dbReference type="EMBL" id="JASZZN010000002">
    <property type="protein sequence ID" value="MDM4014292.1"/>
    <property type="molecule type" value="Genomic_DNA"/>
</dbReference>
<organism evidence="5 6">
    <name type="scientific">Roseiconus lacunae</name>
    <dbReference type="NCBI Taxonomy" id="2605694"/>
    <lineage>
        <taxon>Bacteria</taxon>
        <taxon>Pseudomonadati</taxon>
        <taxon>Planctomycetota</taxon>
        <taxon>Planctomycetia</taxon>
        <taxon>Pirellulales</taxon>
        <taxon>Pirellulaceae</taxon>
        <taxon>Roseiconus</taxon>
    </lineage>
</organism>
<accession>A0ABT7PCR2</accession>
<keyword evidence="3 5" id="KW-0067">ATP-binding</keyword>
<reference evidence="5 6" key="1">
    <citation type="submission" date="2023-06" db="EMBL/GenBank/DDBJ databases">
        <title>Roseiconus lacunae JC819 isolated from Gulf of Mannar region, Tamil Nadu.</title>
        <authorList>
            <person name="Pk S."/>
            <person name="Ch S."/>
            <person name="Ch V.R."/>
        </authorList>
    </citation>
    <scope>NUCLEOTIDE SEQUENCE [LARGE SCALE GENOMIC DNA]</scope>
    <source>
        <strain evidence="5 6">JC819</strain>
    </source>
</reference>
<dbReference type="Gene3D" id="3.40.50.300">
    <property type="entry name" value="P-loop containing nucleotide triphosphate hydrolases"/>
    <property type="match status" value="1"/>
</dbReference>
<name>A0ABT7PCR2_9BACT</name>
<evidence type="ECO:0000256" key="2">
    <source>
        <dbReference type="ARBA" id="ARBA00022741"/>
    </source>
</evidence>
<dbReference type="PANTHER" id="PTHR42939">
    <property type="entry name" value="ABC TRANSPORTER ATP-BINDING PROTEIN ALBC-RELATED"/>
    <property type="match status" value="1"/>
</dbReference>
<dbReference type="SMART" id="SM00382">
    <property type="entry name" value="AAA"/>
    <property type="match status" value="1"/>
</dbReference>
<comment type="caution">
    <text evidence="5">The sequence shown here is derived from an EMBL/GenBank/DDBJ whole genome shotgun (WGS) entry which is preliminary data.</text>
</comment>
<evidence type="ECO:0000256" key="1">
    <source>
        <dbReference type="ARBA" id="ARBA00022448"/>
    </source>
</evidence>
<dbReference type="SUPFAM" id="SSF52540">
    <property type="entry name" value="P-loop containing nucleoside triphosphate hydrolases"/>
    <property type="match status" value="1"/>
</dbReference>
<evidence type="ECO:0000313" key="6">
    <source>
        <dbReference type="Proteomes" id="UP001239462"/>
    </source>
</evidence>
<dbReference type="InterPro" id="IPR003439">
    <property type="entry name" value="ABC_transporter-like_ATP-bd"/>
</dbReference>
<dbReference type="Proteomes" id="UP001239462">
    <property type="component" value="Unassembled WGS sequence"/>
</dbReference>
<feature type="domain" description="ABC transporter" evidence="4">
    <location>
        <begin position="2"/>
        <end position="230"/>
    </location>
</feature>
<dbReference type="InterPro" id="IPR051782">
    <property type="entry name" value="ABC_Transporter_VariousFunc"/>
</dbReference>
<dbReference type="Pfam" id="PF00005">
    <property type="entry name" value="ABC_tran"/>
    <property type="match status" value="1"/>
</dbReference>
<gene>
    <name evidence="5" type="ORF">QTN89_02540</name>
</gene>